<evidence type="ECO:0000313" key="3">
    <source>
        <dbReference type="Proteomes" id="UP000324800"/>
    </source>
</evidence>
<evidence type="ECO:0000256" key="1">
    <source>
        <dbReference type="SAM" id="MobiDB-lite"/>
    </source>
</evidence>
<dbReference type="Proteomes" id="UP000324800">
    <property type="component" value="Unassembled WGS sequence"/>
</dbReference>
<accession>A0A5J4VLD2</accession>
<organism evidence="2 3">
    <name type="scientific">Streblomastix strix</name>
    <dbReference type="NCBI Taxonomy" id="222440"/>
    <lineage>
        <taxon>Eukaryota</taxon>
        <taxon>Metamonada</taxon>
        <taxon>Preaxostyla</taxon>
        <taxon>Oxymonadida</taxon>
        <taxon>Streblomastigidae</taxon>
        <taxon>Streblomastix</taxon>
    </lineage>
</organism>
<proteinExistence type="predicted"/>
<dbReference type="EMBL" id="SNRW01006269">
    <property type="protein sequence ID" value="KAA6383391.1"/>
    <property type="molecule type" value="Genomic_DNA"/>
</dbReference>
<reference evidence="2 3" key="1">
    <citation type="submission" date="2019-03" db="EMBL/GenBank/DDBJ databases">
        <title>Single cell metagenomics reveals metabolic interactions within the superorganism composed of flagellate Streblomastix strix and complex community of Bacteroidetes bacteria on its surface.</title>
        <authorList>
            <person name="Treitli S.C."/>
            <person name="Kolisko M."/>
            <person name="Husnik F."/>
            <person name="Keeling P."/>
            <person name="Hampl V."/>
        </authorList>
    </citation>
    <scope>NUCLEOTIDE SEQUENCE [LARGE SCALE GENOMIC DNA]</scope>
    <source>
        <strain evidence="2">ST1C</strain>
    </source>
</reference>
<gene>
    <name evidence="2" type="ORF">EZS28_021081</name>
</gene>
<feature type="region of interest" description="Disordered" evidence="1">
    <location>
        <begin position="106"/>
        <end position="132"/>
    </location>
</feature>
<dbReference type="AlphaFoldDB" id="A0A5J4VLD2"/>
<evidence type="ECO:0000313" key="2">
    <source>
        <dbReference type="EMBL" id="KAA6383391.1"/>
    </source>
</evidence>
<name>A0A5J4VLD2_9EUKA</name>
<protein>
    <submittedName>
        <fullName evidence="2">Uncharacterized protein</fullName>
    </submittedName>
</protein>
<sequence>MEPNIPRAQTKRRMEENFRLQNLEQKASSQTLQDDRHTRYDLNAEEGRLDVYTGYNLSFQPYKSQLTTATISNLSNIRSQLHASWNAIWDLYCAIHIRKNDTTNNNIRGNNEDNNNIRRDGMDNQSKQEQTGTQEINNISRMELERRINDVINNQIDEEIGNGSVNQTSTVDTVAGISNRMKQGKAVWTNLIYIRVQITRGGLHIASMNREMSKRAKRADWNSPIKNAQDLSNINNGCFSEEMEINLINAEIGHTENILTIKNKNPNIEQKRNSSNLIRTELFLANNAIQTFAIPEGENRQNISMPQLNQRKSQSRIEKTSRLDPSIHRIAAMGSQIQTYPRNQQHKCGFAIEARSFGRLFNIQINAIASARRMKDSNYSRLLRNKEKYKTSQILFNRQ</sequence>
<feature type="compositionally biased region" description="Polar residues" evidence="1">
    <location>
        <begin position="123"/>
        <end position="132"/>
    </location>
</feature>
<comment type="caution">
    <text evidence="2">The sequence shown here is derived from an EMBL/GenBank/DDBJ whole genome shotgun (WGS) entry which is preliminary data.</text>
</comment>